<sequence>MCKASASALRLKQVHRPYSAIPSVTLADMLRSRRLPNGRRKFELFGAGMTIRRHRSRLHFLMQFQIHRRC</sequence>
<dbReference type="AlphaFoldDB" id="A0A1L5NZA9"/>
<evidence type="ECO:0000313" key="1">
    <source>
        <dbReference type="EMBL" id="APO73176.1"/>
    </source>
</evidence>
<gene>
    <name evidence="1" type="ORF">AM571_CH00324</name>
</gene>
<protein>
    <submittedName>
        <fullName evidence="1">Uncharacterized protein</fullName>
    </submittedName>
</protein>
<proteinExistence type="predicted"/>
<dbReference type="Proteomes" id="UP000185109">
    <property type="component" value="Chromosome"/>
</dbReference>
<name>A0A1L5NZA9_RHIET</name>
<reference evidence="1 2" key="1">
    <citation type="submission" date="2016-09" db="EMBL/GenBank/DDBJ databases">
        <title>The complete genome sequences of Rhizobium gallicum, symbiovars gallicum and phaseoli, symbionts associated to common bean (Phaseolus vulgaris).</title>
        <authorList>
            <person name="Bustos P."/>
            <person name="Santamaria R.I."/>
            <person name="Perez-Carrascal O.M."/>
            <person name="Juarez S."/>
            <person name="Lozano L."/>
            <person name="Martinez-Flores I."/>
            <person name="Martinez-Romero E."/>
            <person name="Cevallos M."/>
            <person name="Romero D."/>
            <person name="Davila G."/>
            <person name="Gonzalez V."/>
        </authorList>
    </citation>
    <scope>NUCLEOTIDE SEQUENCE [LARGE SCALE GENOMIC DNA]</scope>
    <source>
        <strain evidence="1 2">8C-3</strain>
    </source>
</reference>
<organism evidence="1 2">
    <name type="scientific">Rhizobium etli 8C-3</name>
    <dbReference type="NCBI Taxonomy" id="538025"/>
    <lineage>
        <taxon>Bacteria</taxon>
        <taxon>Pseudomonadati</taxon>
        <taxon>Pseudomonadota</taxon>
        <taxon>Alphaproteobacteria</taxon>
        <taxon>Hyphomicrobiales</taxon>
        <taxon>Rhizobiaceae</taxon>
        <taxon>Rhizobium/Agrobacterium group</taxon>
        <taxon>Rhizobium</taxon>
    </lineage>
</organism>
<accession>A0A1L5NZA9</accession>
<evidence type="ECO:0000313" key="2">
    <source>
        <dbReference type="Proteomes" id="UP000185109"/>
    </source>
</evidence>
<dbReference type="EMBL" id="CP017241">
    <property type="protein sequence ID" value="APO73176.1"/>
    <property type="molecule type" value="Genomic_DNA"/>
</dbReference>